<dbReference type="PANTHER" id="PTHR10366:SF564">
    <property type="entry name" value="STEROL-4-ALPHA-CARBOXYLATE 3-DEHYDROGENASE, DECARBOXYLATING"/>
    <property type="match status" value="1"/>
</dbReference>
<proteinExistence type="inferred from homology"/>
<organism evidence="4 5">
    <name type="scientific">Rhizoctonia solani</name>
    <dbReference type="NCBI Taxonomy" id="456999"/>
    <lineage>
        <taxon>Eukaryota</taxon>
        <taxon>Fungi</taxon>
        <taxon>Dikarya</taxon>
        <taxon>Basidiomycota</taxon>
        <taxon>Agaricomycotina</taxon>
        <taxon>Agaricomycetes</taxon>
        <taxon>Cantharellales</taxon>
        <taxon>Ceratobasidiaceae</taxon>
        <taxon>Rhizoctonia</taxon>
    </lineage>
</organism>
<dbReference type="InterPro" id="IPR001509">
    <property type="entry name" value="Epimerase_deHydtase"/>
</dbReference>
<reference evidence="4" key="1">
    <citation type="submission" date="2021-01" db="EMBL/GenBank/DDBJ databases">
        <authorList>
            <person name="Kaushik A."/>
        </authorList>
    </citation>
    <scope>NUCLEOTIDE SEQUENCE</scope>
    <source>
        <strain evidence="4">AG1-1C</strain>
    </source>
</reference>
<evidence type="ECO:0000313" key="5">
    <source>
        <dbReference type="Proteomes" id="UP000663846"/>
    </source>
</evidence>
<dbReference type="InterPro" id="IPR050425">
    <property type="entry name" value="NAD(P)_dehydrat-like"/>
</dbReference>
<keyword evidence="1" id="KW-0560">Oxidoreductase</keyword>
<dbReference type="Pfam" id="PF01370">
    <property type="entry name" value="Epimerase"/>
    <property type="match status" value="1"/>
</dbReference>
<dbReference type="AlphaFoldDB" id="A0A8H3C1K4"/>
<accession>A0A8H3C1K4</accession>
<dbReference type="PANTHER" id="PTHR10366">
    <property type="entry name" value="NAD DEPENDENT EPIMERASE/DEHYDRATASE"/>
    <property type="match status" value="1"/>
</dbReference>
<evidence type="ECO:0000259" key="3">
    <source>
        <dbReference type="Pfam" id="PF01370"/>
    </source>
</evidence>
<protein>
    <recommendedName>
        <fullName evidence="3">NAD-dependent epimerase/dehydratase domain-containing protein</fullName>
    </recommendedName>
</protein>
<evidence type="ECO:0000256" key="2">
    <source>
        <dbReference type="ARBA" id="ARBA00023445"/>
    </source>
</evidence>
<feature type="domain" description="NAD-dependent epimerase/dehydratase" evidence="3">
    <location>
        <begin position="10"/>
        <end position="269"/>
    </location>
</feature>
<comment type="similarity">
    <text evidence="2">Belongs to the NAD(P)-dependent epimerase/dehydratase family. Dihydroflavonol-4-reductase subfamily.</text>
</comment>
<dbReference type="EMBL" id="CAJMWS010001035">
    <property type="protein sequence ID" value="CAE6471759.1"/>
    <property type="molecule type" value="Genomic_DNA"/>
</dbReference>
<sequence>MPFVQAPAKILLTGANGYYAAHAVKDLLDRGYTVVGTVRSESKGQELAKLFPKHAEKFSYVVVPDIVPAGAFDQVIKEGNFDAVAHAASPVVSLERTIEAYIKPAVDGTVGILDSIKSYGKNIKRVVVTSSMGTVYTSQKDIVHNETHWNELVIKIVEEQGIKADPMMIYVYSKTLAEKAVWKWWSDNKQSVSWDLATINPSMILGAPINAVSSRDQLTSTNGVLGSIAAPHEDLSERTWTINHVRDVVAIHSAIFEQPEDVSGRRVIVAGSQPSWQDMYDALSQFSGVPRGVPGVGTTSDTGTPSWDTTYARKLLGREFIGTKESLIETEEYYRAKGWSFFV</sequence>
<dbReference type="SUPFAM" id="SSF51735">
    <property type="entry name" value="NAD(P)-binding Rossmann-fold domains"/>
    <property type="match status" value="1"/>
</dbReference>
<gene>
    <name evidence="4" type="ORF">RDB_LOCUS176647</name>
</gene>
<name>A0A8H3C1K4_9AGAM</name>
<dbReference type="GO" id="GO:0016616">
    <property type="term" value="F:oxidoreductase activity, acting on the CH-OH group of donors, NAD or NADP as acceptor"/>
    <property type="evidence" value="ECO:0007669"/>
    <property type="project" value="TreeGrafter"/>
</dbReference>
<evidence type="ECO:0000313" key="4">
    <source>
        <dbReference type="EMBL" id="CAE6471759.1"/>
    </source>
</evidence>
<evidence type="ECO:0000256" key="1">
    <source>
        <dbReference type="ARBA" id="ARBA00023002"/>
    </source>
</evidence>
<dbReference type="Proteomes" id="UP000663846">
    <property type="component" value="Unassembled WGS sequence"/>
</dbReference>
<dbReference type="InterPro" id="IPR036291">
    <property type="entry name" value="NAD(P)-bd_dom_sf"/>
</dbReference>
<comment type="caution">
    <text evidence="4">The sequence shown here is derived from an EMBL/GenBank/DDBJ whole genome shotgun (WGS) entry which is preliminary data.</text>
</comment>
<dbReference type="Gene3D" id="3.40.50.720">
    <property type="entry name" value="NAD(P)-binding Rossmann-like Domain"/>
    <property type="match status" value="1"/>
</dbReference>